<comment type="caution">
    <text evidence="1">The sequence shown here is derived from an EMBL/GenBank/DDBJ whole genome shotgun (WGS) entry which is preliminary data.</text>
</comment>
<evidence type="ECO:0000313" key="2">
    <source>
        <dbReference type="Proteomes" id="UP001163835"/>
    </source>
</evidence>
<gene>
    <name evidence="1" type="ORF">F5876DRAFT_88555</name>
</gene>
<evidence type="ECO:0000313" key="1">
    <source>
        <dbReference type="EMBL" id="KAJ3811049.1"/>
    </source>
</evidence>
<dbReference type="Proteomes" id="UP001163835">
    <property type="component" value="Unassembled WGS sequence"/>
</dbReference>
<protein>
    <submittedName>
        <fullName evidence="1">Uncharacterized protein</fullName>
    </submittedName>
</protein>
<accession>A0ACC1U2W3</accession>
<sequence length="204" mass="22888">MSANELMGWGLMNLWSKGKEGAYIVCHRSKPATFPILFPHGQGGIVVNQPVAILHYHDRQFQTYEITKEISDPAVHMLQSYVQTTSGQVIGSDTSAVVDNYLSHPPSLWIIINLCNLHDPIAQVFTGEKIDIDAFEAAMGPNKDTRAKNIADDPYAAAKSFHFIIQVILHMLFGIHVTPYCVKSSKGIFGWVRSYFGAMRWRCY</sequence>
<dbReference type="EMBL" id="MU795075">
    <property type="protein sequence ID" value="KAJ3811049.1"/>
    <property type="molecule type" value="Genomic_DNA"/>
</dbReference>
<name>A0ACC1U2W3_9AGAR</name>
<reference evidence="1" key="1">
    <citation type="submission" date="2022-09" db="EMBL/GenBank/DDBJ databases">
        <title>A Global Phylogenomic Analysis of the Shiitake Genus Lentinula.</title>
        <authorList>
            <consortium name="DOE Joint Genome Institute"/>
            <person name="Sierra-Patev S."/>
            <person name="Min B."/>
            <person name="Naranjo-Ortiz M."/>
            <person name="Looney B."/>
            <person name="Konkel Z."/>
            <person name="Slot J.C."/>
            <person name="Sakamoto Y."/>
            <person name="Steenwyk J.L."/>
            <person name="Rokas A."/>
            <person name="Carro J."/>
            <person name="Camarero S."/>
            <person name="Ferreira P."/>
            <person name="Molpeceres G."/>
            <person name="Ruiz-Duenas F.J."/>
            <person name="Serrano A."/>
            <person name="Henrissat B."/>
            <person name="Drula E."/>
            <person name="Hughes K.W."/>
            <person name="Mata J.L."/>
            <person name="Ishikawa N.K."/>
            <person name="Vargas-Isla R."/>
            <person name="Ushijima S."/>
            <person name="Smith C.A."/>
            <person name="Ahrendt S."/>
            <person name="Andreopoulos W."/>
            <person name="He G."/>
            <person name="Labutti K."/>
            <person name="Lipzen A."/>
            <person name="Ng V."/>
            <person name="Riley R."/>
            <person name="Sandor L."/>
            <person name="Barry K."/>
            <person name="Martinez A.T."/>
            <person name="Xiao Y."/>
            <person name="Gibbons J.G."/>
            <person name="Terashima K."/>
            <person name="Grigoriev I.V."/>
            <person name="Hibbett D.S."/>
        </authorList>
    </citation>
    <scope>NUCLEOTIDE SEQUENCE</scope>
    <source>
        <strain evidence="1">TMI1499</strain>
    </source>
</reference>
<keyword evidence="2" id="KW-1185">Reference proteome</keyword>
<organism evidence="1 2">
    <name type="scientific">Lentinula aff. lateritia</name>
    <dbReference type="NCBI Taxonomy" id="2804960"/>
    <lineage>
        <taxon>Eukaryota</taxon>
        <taxon>Fungi</taxon>
        <taxon>Dikarya</taxon>
        <taxon>Basidiomycota</taxon>
        <taxon>Agaricomycotina</taxon>
        <taxon>Agaricomycetes</taxon>
        <taxon>Agaricomycetidae</taxon>
        <taxon>Agaricales</taxon>
        <taxon>Marasmiineae</taxon>
        <taxon>Omphalotaceae</taxon>
        <taxon>Lentinula</taxon>
    </lineage>
</organism>
<proteinExistence type="predicted"/>